<keyword evidence="5 6" id="KW-0472">Membrane</keyword>
<accession>A0A952FGZ8</accession>
<keyword evidence="3 6" id="KW-0812">Transmembrane</keyword>
<organism evidence="7 8">
    <name type="scientific">Inquilinus limosus</name>
    <dbReference type="NCBI Taxonomy" id="171674"/>
    <lineage>
        <taxon>Bacteria</taxon>
        <taxon>Pseudomonadati</taxon>
        <taxon>Pseudomonadota</taxon>
        <taxon>Alphaproteobacteria</taxon>
        <taxon>Rhodospirillales</taxon>
        <taxon>Rhodospirillaceae</taxon>
        <taxon>Inquilinus</taxon>
    </lineage>
</organism>
<evidence type="ECO:0000256" key="3">
    <source>
        <dbReference type="ARBA" id="ARBA00022692"/>
    </source>
</evidence>
<dbReference type="GO" id="GO:0022857">
    <property type="term" value="F:transmembrane transporter activity"/>
    <property type="evidence" value="ECO:0007669"/>
    <property type="project" value="InterPro"/>
</dbReference>
<feature type="transmembrane region" description="Helical" evidence="6">
    <location>
        <begin position="280"/>
        <end position="310"/>
    </location>
</feature>
<dbReference type="CDD" id="cd06580">
    <property type="entry name" value="TM_PBP1_transp_TpRbsC_like"/>
    <property type="match status" value="1"/>
</dbReference>
<dbReference type="AlphaFoldDB" id="A0A952FGZ8"/>
<feature type="transmembrane region" description="Helical" evidence="6">
    <location>
        <begin position="144"/>
        <end position="163"/>
    </location>
</feature>
<feature type="transmembrane region" description="Helical" evidence="6">
    <location>
        <begin position="196"/>
        <end position="214"/>
    </location>
</feature>
<name>A0A952FGZ8_9PROT</name>
<protein>
    <submittedName>
        <fullName evidence="7">ABC transporter permease</fullName>
    </submittedName>
</protein>
<dbReference type="EMBL" id="JAEKLZ010000072">
    <property type="protein sequence ID" value="MBW8724067.1"/>
    <property type="molecule type" value="Genomic_DNA"/>
</dbReference>
<comment type="subcellular location">
    <subcellularLocation>
        <location evidence="1">Cell membrane</location>
        <topology evidence="1">Multi-pass membrane protein</topology>
    </subcellularLocation>
</comment>
<evidence type="ECO:0000256" key="1">
    <source>
        <dbReference type="ARBA" id="ARBA00004651"/>
    </source>
</evidence>
<evidence type="ECO:0000313" key="7">
    <source>
        <dbReference type="EMBL" id="MBW8724067.1"/>
    </source>
</evidence>
<evidence type="ECO:0000256" key="2">
    <source>
        <dbReference type="ARBA" id="ARBA00022475"/>
    </source>
</evidence>
<keyword evidence="4 6" id="KW-1133">Transmembrane helix</keyword>
<feature type="transmembrane region" description="Helical" evidence="6">
    <location>
        <begin position="91"/>
        <end position="107"/>
    </location>
</feature>
<proteinExistence type="predicted"/>
<feature type="transmembrane region" description="Helical" evidence="6">
    <location>
        <begin position="12"/>
        <end position="35"/>
    </location>
</feature>
<evidence type="ECO:0000313" key="8">
    <source>
        <dbReference type="Proteomes" id="UP000700706"/>
    </source>
</evidence>
<dbReference type="PANTHER" id="PTHR47089">
    <property type="entry name" value="ABC TRANSPORTER, PERMEASE PROTEIN"/>
    <property type="match status" value="1"/>
</dbReference>
<comment type="caution">
    <text evidence="7">The sequence shown here is derived from an EMBL/GenBank/DDBJ whole genome shotgun (WGS) entry which is preliminary data.</text>
</comment>
<keyword evidence="2" id="KW-1003">Cell membrane</keyword>
<evidence type="ECO:0000256" key="6">
    <source>
        <dbReference type="SAM" id="Phobius"/>
    </source>
</evidence>
<dbReference type="Proteomes" id="UP000700706">
    <property type="component" value="Unassembled WGS sequence"/>
</dbReference>
<feature type="transmembrane region" description="Helical" evidence="6">
    <location>
        <begin position="243"/>
        <end position="260"/>
    </location>
</feature>
<reference evidence="7" key="1">
    <citation type="submission" date="2020-06" db="EMBL/GenBank/DDBJ databases">
        <title>Stable isotope informed genome-resolved metagenomics uncovers potential trophic interactions in rhizosphere soil.</title>
        <authorList>
            <person name="Starr E.P."/>
            <person name="Shi S."/>
            <person name="Blazewicz S.J."/>
            <person name="Koch B.J."/>
            <person name="Probst A.J."/>
            <person name="Hungate B.A."/>
            <person name="Pett-Ridge J."/>
            <person name="Firestone M.K."/>
            <person name="Banfield J.F."/>
        </authorList>
    </citation>
    <scope>NUCLEOTIDE SEQUENCE</scope>
    <source>
        <strain evidence="7">YM_69_17</strain>
    </source>
</reference>
<evidence type="ECO:0000256" key="4">
    <source>
        <dbReference type="ARBA" id="ARBA00022989"/>
    </source>
</evidence>
<sequence length="349" mass="36094">MRLEPRERASPLLMLGASAGAALLALLLCAIPLLWAGAPVLEAYGVMIQGAFGSGFAIAETLSRATPLVLTGLAATVAFRAKLWNIGAEGQLYLGALAATALGSGALDLPGWALLPLMLVAGALAGGLWMAGPTLLKTRFGIDEVVTTLLLNFVVLLFVSMMLEGPMKDPLGMGWPQSAPILDAAALPKLIPRTRIHAGLVIAVVAAILVWLMTTRTTWGFEMRATGANPSAARFAGMPVGRVMLRVGLISGALAGLAGVGEVAGLKGYLTQDLSPGYGYAGIVVAMLAQLHALGVLLAALFVAAVFVGADSMSRAIGVSSYIANLVVATSLLTVLLSGIVLRYRVRWR</sequence>
<feature type="transmembrane region" description="Helical" evidence="6">
    <location>
        <begin position="322"/>
        <end position="344"/>
    </location>
</feature>
<dbReference type="InterPro" id="IPR001851">
    <property type="entry name" value="ABC_transp_permease"/>
</dbReference>
<dbReference type="PANTHER" id="PTHR47089:SF1">
    <property type="entry name" value="GUANOSINE ABC TRANSPORTER PERMEASE PROTEIN NUPP"/>
    <property type="match status" value="1"/>
</dbReference>
<feature type="transmembrane region" description="Helical" evidence="6">
    <location>
        <begin position="113"/>
        <end position="132"/>
    </location>
</feature>
<dbReference type="GO" id="GO:0005886">
    <property type="term" value="C:plasma membrane"/>
    <property type="evidence" value="ECO:0007669"/>
    <property type="project" value="UniProtKB-SubCell"/>
</dbReference>
<dbReference type="Pfam" id="PF02653">
    <property type="entry name" value="BPD_transp_2"/>
    <property type="match status" value="1"/>
</dbReference>
<evidence type="ECO:0000256" key="5">
    <source>
        <dbReference type="ARBA" id="ARBA00023136"/>
    </source>
</evidence>
<gene>
    <name evidence="7" type="ORF">JF625_02760</name>
</gene>